<evidence type="ECO:0000256" key="1">
    <source>
        <dbReference type="SAM" id="MobiDB-lite"/>
    </source>
</evidence>
<feature type="compositionally biased region" description="Polar residues" evidence="1">
    <location>
        <begin position="89"/>
        <end position="100"/>
    </location>
</feature>
<organism evidence="2 3">
    <name type="scientific">Paramuricea clavata</name>
    <name type="common">Red gorgonian</name>
    <name type="synonym">Violescent sea-whip</name>
    <dbReference type="NCBI Taxonomy" id="317549"/>
    <lineage>
        <taxon>Eukaryota</taxon>
        <taxon>Metazoa</taxon>
        <taxon>Cnidaria</taxon>
        <taxon>Anthozoa</taxon>
        <taxon>Octocorallia</taxon>
        <taxon>Malacalcyonacea</taxon>
        <taxon>Plexauridae</taxon>
        <taxon>Paramuricea</taxon>
    </lineage>
</organism>
<evidence type="ECO:0000313" key="2">
    <source>
        <dbReference type="EMBL" id="CAB4016126.1"/>
    </source>
</evidence>
<feature type="non-terminal residue" evidence="2">
    <location>
        <position position="1"/>
    </location>
</feature>
<dbReference type="Proteomes" id="UP001152795">
    <property type="component" value="Unassembled WGS sequence"/>
</dbReference>
<keyword evidence="3" id="KW-1185">Reference proteome</keyword>
<feature type="region of interest" description="Disordered" evidence="1">
    <location>
        <begin position="89"/>
        <end position="108"/>
    </location>
</feature>
<protein>
    <submittedName>
        <fullName evidence="2">Uncharacterized protein</fullName>
    </submittedName>
</protein>
<dbReference type="EMBL" id="CACRXK020008983">
    <property type="protein sequence ID" value="CAB4016126.1"/>
    <property type="molecule type" value="Genomic_DNA"/>
</dbReference>
<comment type="caution">
    <text evidence="2">The sequence shown here is derived from an EMBL/GenBank/DDBJ whole genome shotgun (WGS) entry which is preliminary data.</text>
</comment>
<gene>
    <name evidence="2" type="ORF">PACLA_8A031762</name>
</gene>
<name>A0A7D9IYD1_PARCT</name>
<feature type="region of interest" description="Disordered" evidence="1">
    <location>
        <begin position="1"/>
        <end position="20"/>
    </location>
</feature>
<reference evidence="2" key="1">
    <citation type="submission" date="2020-04" db="EMBL/GenBank/DDBJ databases">
        <authorList>
            <person name="Alioto T."/>
            <person name="Alioto T."/>
            <person name="Gomez Garrido J."/>
        </authorList>
    </citation>
    <scope>NUCLEOTIDE SEQUENCE</scope>
    <source>
        <strain evidence="2">A484AB</strain>
    </source>
</reference>
<dbReference type="AlphaFoldDB" id="A0A7D9IYD1"/>
<evidence type="ECO:0000313" key="3">
    <source>
        <dbReference type="Proteomes" id="UP001152795"/>
    </source>
</evidence>
<sequence>EVPDNQNTKTDEGPSSIEIDIQRVPTTPFIEQYSSPSLYAANETPLQTSMSWMPAPRLAMQNFEHGRNQRLPTNVYSDSELWSTNTIPAQEFQDNPSGTTIEDHLYPY</sequence>
<accession>A0A7D9IYD1</accession>
<proteinExistence type="predicted"/>